<accession>A0A378N5T3</accession>
<reference evidence="2 3" key="1">
    <citation type="submission" date="2018-06" db="EMBL/GenBank/DDBJ databases">
        <authorList>
            <consortium name="Pathogen Informatics"/>
            <person name="Doyle S."/>
        </authorList>
    </citation>
    <scope>NUCLEOTIDE SEQUENCE [LARGE SCALE GENOMIC DNA]</scope>
    <source>
        <strain evidence="2 3">NCTC10638</strain>
    </source>
</reference>
<protein>
    <recommendedName>
        <fullName evidence="1">Haemolysin activator HlyB C-terminal domain-containing protein</fullName>
    </recommendedName>
</protein>
<dbReference type="AlphaFoldDB" id="A0A378N5T3"/>
<dbReference type="GO" id="GO:0098046">
    <property type="term" value="C:type V protein secretion system complex"/>
    <property type="evidence" value="ECO:0007669"/>
    <property type="project" value="TreeGrafter"/>
</dbReference>
<dbReference type="GO" id="GO:0008320">
    <property type="term" value="F:protein transmembrane transporter activity"/>
    <property type="evidence" value="ECO:0007669"/>
    <property type="project" value="TreeGrafter"/>
</dbReference>
<evidence type="ECO:0000259" key="1">
    <source>
        <dbReference type="Pfam" id="PF03865"/>
    </source>
</evidence>
<dbReference type="EMBL" id="UGPN01000002">
    <property type="protein sequence ID" value="STY63740.1"/>
    <property type="molecule type" value="Genomic_DNA"/>
</dbReference>
<sequence length="229" mass="26234">MPNVKRACPVHFGHASRKTILTAQKLKYKNAEWQVGKRVFRIKNISRPLRLSFRLISNEVRQHEGIICSEEDYGEGTSRPKIITASASLTKPFFWGKQPWQWQSSLNAQWNKTPLVPQDRFSIGGRYTIRGFDGELTLSGERGWNWRNELSWQFNPNHAFYWAVDGGRVSGWATENQLGHHLMGTAIGFGVELKDLVMTCLPVDRCENRKGLKPQTPLPVLILVTIFNE</sequence>
<dbReference type="Pfam" id="PF03865">
    <property type="entry name" value="ShlB"/>
    <property type="match status" value="1"/>
</dbReference>
<dbReference type="Gene3D" id="2.40.160.50">
    <property type="entry name" value="membrane protein fhac: a member of the omp85/tpsb transporter family"/>
    <property type="match status" value="1"/>
</dbReference>
<dbReference type="PANTHER" id="PTHR34597">
    <property type="entry name" value="SLR1661 PROTEIN"/>
    <property type="match status" value="1"/>
</dbReference>
<dbReference type="Proteomes" id="UP000254802">
    <property type="component" value="Unassembled WGS sequence"/>
</dbReference>
<feature type="domain" description="Haemolysin activator HlyB C-terminal" evidence="1">
    <location>
        <begin position="70"/>
        <end position="189"/>
    </location>
</feature>
<dbReference type="InterPro" id="IPR051544">
    <property type="entry name" value="TPS_OM_transporter"/>
</dbReference>
<proteinExistence type="predicted"/>
<dbReference type="PANTHER" id="PTHR34597:SF3">
    <property type="entry name" value="OUTER MEMBRANE TRANSPORTER CDIB"/>
    <property type="match status" value="1"/>
</dbReference>
<dbReference type="InterPro" id="IPR005565">
    <property type="entry name" value="Hemolysn_activator_HlyB_C"/>
</dbReference>
<organism evidence="2 3">
    <name type="scientific">Mannheimia haemolytica</name>
    <name type="common">Pasteurella haemolytica</name>
    <dbReference type="NCBI Taxonomy" id="75985"/>
    <lineage>
        <taxon>Bacteria</taxon>
        <taxon>Pseudomonadati</taxon>
        <taxon>Pseudomonadota</taxon>
        <taxon>Gammaproteobacteria</taxon>
        <taxon>Pasteurellales</taxon>
        <taxon>Pasteurellaceae</taxon>
        <taxon>Mannheimia</taxon>
    </lineage>
</organism>
<evidence type="ECO:0000313" key="3">
    <source>
        <dbReference type="Proteomes" id="UP000254802"/>
    </source>
</evidence>
<gene>
    <name evidence="2" type="ORF">NCTC10638_02910</name>
</gene>
<dbReference type="GO" id="GO:0046819">
    <property type="term" value="P:protein secretion by the type V secretion system"/>
    <property type="evidence" value="ECO:0007669"/>
    <property type="project" value="TreeGrafter"/>
</dbReference>
<evidence type="ECO:0000313" key="2">
    <source>
        <dbReference type="EMBL" id="STY63740.1"/>
    </source>
</evidence>
<name>A0A378N5T3_MANHA</name>